<dbReference type="EMBL" id="CP053085">
    <property type="protein sequence ID" value="QJR36087.1"/>
    <property type="molecule type" value="Genomic_DNA"/>
</dbReference>
<dbReference type="InterPro" id="IPR036909">
    <property type="entry name" value="Cyt_c-like_dom_sf"/>
</dbReference>
<dbReference type="SUPFAM" id="SSF46626">
    <property type="entry name" value="Cytochrome c"/>
    <property type="match status" value="1"/>
</dbReference>
<evidence type="ECO:0000256" key="2">
    <source>
        <dbReference type="ARBA" id="ARBA00022723"/>
    </source>
</evidence>
<name>A0A6M4IRE7_9BACT</name>
<feature type="domain" description="Cytochrome c" evidence="6">
    <location>
        <begin position="44"/>
        <end position="138"/>
    </location>
</feature>
<keyword evidence="5" id="KW-0732">Signal</keyword>
<dbReference type="Gene3D" id="1.10.760.10">
    <property type="entry name" value="Cytochrome c-like domain"/>
    <property type="match status" value="1"/>
</dbReference>
<proteinExistence type="predicted"/>
<protein>
    <submittedName>
        <fullName evidence="7">Cytochrome c</fullName>
    </submittedName>
</protein>
<feature type="signal peptide" evidence="5">
    <location>
        <begin position="1"/>
        <end position="25"/>
    </location>
</feature>
<evidence type="ECO:0000256" key="4">
    <source>
        <dbReference type="PROSITE-ProRule" id="PRU00433"/>
    </source>
</evidence>
<evidence type="ECO:0000256" key="5">
    <source>
        <dbReference type="SAM" id="SignalP"/>
    </source>
</evidence>
<dbReference type="Proteomes" id="UP000500938">
    <property type="component" value="Chromosome"/>
</dbReference>
<evidence type="ECO:0000259" key="6">
    <source>
        <dbReference type="PROSITE" id="PS51007"/>
    </source>
</evidence>
<gene>
    <name evidence="7" type="ORF">HKW67_11505</name>
</gene>
<dbReference type="GO" id="GO:0046872">
    <property type="term" value="F:metal ion binding"/>
    <property type="evidence" value="ECO:0007669"/>
    <property type="project" value="UniProtKB-KW"/>
</dbReference>
<keyword evidence="2 4" id="KW-0479">Metal-binding</keyword>
<dbReference type="Pfam" id="PF00034">
    <property type="entry name" value="Cytochrom_C"/>
    <property type="match status" value="1"/>
</dbReference>
<dbReference type="AlphaFoldDB" id="A0A6M4IRE7"/>
<accession>A0A6M4IRE7</accession>
<keyword evidence="8" id="KW-1185">Reference proteome</keyword>
<dbReference type="InterPro" id="IPR009056">
    <property type="entry name" value="Cyt_c-like_dom"/>
</dbReference>
<dbReference type="PROSITE" id="PS51257">
    <property type="entry name" value="PROKAR_LIPOPROTEIN"/>
    <property type="match status" value="1"/>
</dbReference>
<dbReference type="GO" id="GO:0020037">
    <property type="term" value="F:heme binding"/>
    <property type="evidence" value="ECO:0007669"/>
    <property type="project" value="InterPro"/>
</dbReference>
<organism evidence="7 8">
    <name type="scientific">Gemmatimonas groenlandica</name>
    <dbReference type="NCBI Taxonomy" id="2732249"/>
    <lineage>
        <taxon>Bacteria</taxon>
        <taxon>Pseudomonadati</taxon>
        <taxon>Gemmatimonadota</taxon>
        <taxon>Gemmatimonadia</taxon>
        <taxon>Gemmatimonadales</taxon>
        <taxon>Gemmatimonadaceae</taxon>
        <taxon>Gemmatimonas</taxon>
    </lineage>
</organism>
<evidence type="ECO:0000256" key="1">
    <source>
        <dbReference type="ARBA" id="ARBA00022617"/>
    </source>
</evidence>
<dbReference type="PROSITE" id="PS51007">
    <property type="entry name" value="CYTC"/>
    <property type="match status" value="1"/>
</dbReference>
<reference evidence="7 8" key="1">
    <citation type="submission" date="2020-05" db="EMBL/GenBank/DDBJ databases">
        <title>Complete genome sequence of Gemmatimonas greenlandica TET16.</title>
        <authorList>
            <person name="Zeng Y."/>
        </authorList>
    </citation>
    <scope>NUCLEOTIDE SEQUENCE [LARGE SCALE GENOMIC DNA]</scope>
    <source>
        <strain evidence="7 8">TET16</strain>
    </source>
</reference>
<dbReference type="KEGG" id="ggr:HKW67_11505"/>
<dbReference type="GO" id="GO:0009055">
    <property type="term" value="F:electron transfer activity"/>
    <property type="evidence" value="ECO:0007669"/>
    <property type="project" value="InterPro"/>
</dbReference>
<feature type="chain" id="PRO_5026892587" evidence="5">
    <location>
        <begin position="26"/>
        <end position="140"/>
    </location>
</feature>
<evidence type="ECO:0000256" key="3">
    <source>
        <dbReference type="ARBA" id="ARBA00023004"/>
    </source>
</evidence>
<keyword evidence="1 4" id="KW-0349">Heme</keyword>
<evidence type="ECO:0000313" key="7">
    <source>
        <dbReference type="EMBL" id="QJR36087.1"/>
    </source>
</evidence>
<evidence type="ECO:0000313" key="8">
    <source>
        <dbReference type="Proteomes" id="UP000500938"/>
    </source>
</evidence>
<keyword evidence="3 4" id="KW-0408">Iron</keyword>
<dbReference type="RefSeq" id="WP_171225520.1">
    <property type="nucleotide sequence ID" value="NZ_CP053085.1"/>
</dbReference>
<sequence>MRRFVALLVLSTLAVACKSSGGGNANLSPKADAKVAKPAAVTPAAVAMGDSIFNNGSCARCHGKGGVGATNAPALSGPTFLQMTAGSFDEIVGIIVSGVPKDKIKDPSHPNAMGARGGRMALTDPQIQAVAAYVWTLSHK</sequence>